<dbReference type="Gene3D" id="3.40.50.850">
    <property type="entry name" value="Isochorismatase-like"/>
    <property type="match status" value="1"/>
</dbReference>
<dbReference type="Proteomes" id="UP001230908">
    <property type="component" value="Unassembled WGS sequence"/>
</dbReference>
<feature type="domain" description="Isochorismatase-like" evidence="2">
    <location>
        <begin position="17"/>
        <end position="198"/>
    </location>
</feature>
<comment type="caution">
    <text evidence="3">The sequence shown here is derived from an EMBL/GenBank/DDBJ whole genome shotgun (WGS) entry which is preliminary data.</text>
</comment>
<evidence type="ECO:0000259" key="2">
    <source>
        <dbReference type="Pfam" id="PF00857"/>
    </source>
</evidence>
<dbReference type="SUPFAM" id="SSF52499">
    <property type="entry name" value="Isochorismatase-like hydrolases"/>
    <property type="match status" value="1"/>
</dbReference>
<keyword evidence="1 3" id="KW-0378">Hydrolase</keyword>
<dbReference type="InterPro" id="IPR000868">
    <property type="entry name" value="Isochorismatase-like_dom"/>
</dbReference>
<keyword evidence="4" id="KW-1185">Reference proteome</keyword>
<accession>A0ABU0ZGZ3</accession>
<dbReference type="CDD" id="cd00431">
    <property type="entry name" value="cysteine_hydrolases"/>
    <property type="match status" value="1"/>
</dbReference>
<proteinExistence type="predicted"/>
<protein>
    <submittedName>
        <fullName evidence="3">Cysteine hydrolase family protein</fullName>
    </submittedName>
</protein>
<dbReference type="PANTHER" id="PTHR43540">
    <property type="entry name" value="PEROXYUREIDOACRYLATE/UREIDOACRYLATE AMIDOHYDROLASE-RELATED"/>
    <property type="match status" value="1"/>
</dbReference>
<name>A0ABU0ZGZ3_9ACTN</name>
<organism evidence="3 4">
    <name type="scientific">Phytohabitans maris</name>
    <dbReference type="NCBI Taxonomy" id="3071409"/>
    <lineage>
        <taxon>Bacteria</taxon>
        <taxon>Bacillati</taxon>
        <taxon>Actinomycetota</taxon>
        <taxon>Actinomycetes</taxon>
        <taxon>Micromonosporales</taxon>
        <taxon>Micromonosporaceae</taxon>
    </lineage>
</organism>
<dbReference type="GO" id="GO:0016787">
    <property type="term" value="F:hydrolase activity"/>
    <property type="evidence" value="ECO:0007669"/>
    <property type="project" value="UniProtKB-KW"/>
</dbReference>
<reference evidence="3 4" key="1">
    <citation type="submission" date="2023-08" db="EMBL/GenBank/DDBJ databases">
        <title>Phytohabitans sansha sp. nov., isolated from marine sediment.</title>
        <authorList>
            <person name="Zhao Y."/>
            <person name="Yi K."/>
        </authorList>
    </citation>
    <scope>NUCLEOTIDE SEQUENCE [LARGE SCALE GENOMIC DNA]</scope>
    <source>
        <strain evidence="3 4">ZYX-F-186</strain>
    </source>
</reference>
<dbReference type="PANTHER" id="PTHR43540:SF6">
    <property type="entry name" value="ISOCHORISMATASE-LIKE DOMAIN-CONTAINING PROTEIN"/>
    <property type="match status" value="1"/>
</dbReference>
<sequence length="210" mass="22064">MRGGYLPPDGFDLSAAAVLLVDMTNDFGHPDGAYARHGASCEPLTAIVPAVARLTTAAQTAGRPVVLCSQYVLTGADGRAVAAAGLVAARPWLLEEGLRRDTWGTRQLADLPPADFVVDKPRASGFFATPLDLLLRDLGVNTVVVVGGFTNQCVAATVRDAWALDYTVVLPPDGSACFDPALHDATLESLRPLTAQPTVATLVEAWSTPR</sequence>
<evidence type="ECO:0000313" key="4">
    <source>
        <dbReference type="Proteomes" id="UP001230908"/>
    </source>
</evidence>
<dbReference type="RefSeq" id="WP_308713536.1">
    <property type="nucleotide sequence ID" value="NZ_JAVHUY010000015.1"/>
</dbReference>
<dbReference type="Pfam" id="PF00857">
    <property type="entry name" value="Isochorismatase"/>
    <property type="match status" value="1"/>
</dbReference>
<evidence type="ECO:0000256" key="1">
    <source>
        <dbReference type="ARBA" id="ARBA00022801"/>
    </source>
</evidence>
<dbReference type="EMBL" id="JAVHUY010000015">
    <property type="protein sequence ID" value="MDQ7906263.1"/>
    <property type="molecule type" value="Genomic_DNA"/>
</dbReference>
<gene>
    <name evidence="3" type="ORF">RB614_17255</name>
</gene>
<dbReference type="InterPro" id="IPR036380">
    <property type="entry name" value="Isochorismatase-like_sf"/>
</dbReference>
<dbReference type="InterPro" id="IPR050272">
    <property type="entry name" value="Isochorismatase-like_hydrls"/>
</dbReference>
<evidence type="ECO:0000313" key="3">
    <source>
        <dbReference type="EMBL" id="MDQ7906263.1"/>
    </source>
</evidence>